<evidence type="ECO:0000256" key="2">
    <source>
        <dbReference type="ARBA" id="ARBA00009320"/>
    </source>
</evidence>
<dbReference type="AlphaFoldDB" id="A0A432Y0D8"/>
<comment type="catalytic activity">
    <reaction evidence="9">
        <text>4-amino-4-deoxychorismate = 4-aminobenzoate + pyruvate + H(+)</text>
        <dbReference type="Rhea" id="RHEA:16201"/>
        <dbReference type="ChEBI" id="CHEBI:15361"/>
        <dbReference type="ChEBI" id="CHEBI:15378"/>
        <dbReference type="ChEBI" id="CHEBI:17836"/>
        <dbReference type="ChEBI" id="CHEBI:58406"/>
        <dbReference type="EC" id="4.1.3.38"/>
    </reaction>
</comment>
<evidence type="ECO:0000256" key="3">
    <source>
        <dbReference type="ARBA" id="ARBA00011738"/>
    </source>
</evidence>
<evidence type="ECO:0000256" key="4">
    <source>
        <dbReference type="ARBA" id="ARBA00022898"/>
    </source>
</evidence>
<dbReference type="OrthoDB" id="9805628at2"/>
<dbReference type="Gene3D" id="3.30.470.10">
    <property type="match status" value="1"/>
</dbReference>
<dbReference type="InterPro" id="IPR017824">
    <property type="entry name" value="Aminodeoxychorismate_lyase_IV"/>
</dbReference>
<dbReference type="EMBL" id="PIPW01000001">
    <property type="protein sequence ID" value="RUO54406.1"/>
    <property type="molecule type" value="Genomic_DNA"/>
</dbReference>
<evidence type="ECO:0000256" key="1">
    <source>
        <dbReference type="ARBA" id="ARBA00001933"/>
    </source>
</evidence>
<dbReference type="InterPro" id="IPR043131">
    <property type="entry name" value="BCAT-like_N"/>
</dbReference>
<keyword evidence="5" id="KW-0289">Folate biosynthesis</keyword>
<keyword evidence="12" id="KW-1185">Reference proteome</keyword>
<dbReference type="GO" id="GO:0008153">
    <property type="term" value="P:4-aminobenzoate biosynthetic process"/>
    <property type="evidence" value="ECO:0007669"/>
    <property type="project" value="UniProtKB-UniRule"/>
</dbReference>
<evidence type="ECO:0000256" key="10">
    <source>
        <dbReference type="NCBIfam" id="TIGR03461"/>
    </source>
</evidence>
<comment type="caution">
    <text evidence="11">The sequence shown here is derived from an EMBL/GenBank/DDBJ whole genome shotgun (WGS) entry which is preliminary data.</text>
</comment>
<comment type="similarity">
    <text evidence="2">Belongs to the class-IV pyridoxal-phosphate-dependent aminotransferase family.</text>
</comment>
<dbReference type="InterPro" id="IPR043132">
    <property type="entry name" value="BCAT-like_C"/>
</dbReference>
<dbReference type="EC" id="4.1.3.38" evidence="8 10"/>
<dbReference type="InterPro" id="IPR050571">
    <property type="entry name" value="Class-IV_PLP-Dep_Aminotrnsfr"/>
</dbReference>
<evidence type="ECO:0000256" key="6">
    <source>
        <dbReference type="ARBA" id="ARBA00023239"/>
    </source>
</evidence>
<dbReference type="InterPro" id="IPR001544">
    <property type="entry name" value="Aminotrans_IV"/>
</dbReference>
<dbReference type="RefSeq" id="WP_126761769.1">
    <property type="nucleotide sequence ID" value="NZ_JBHLTZ010000004.1"/>
</dbReference>
<dbReference type="NCBIfam" id="TIGR03461">
    <property type="entry name" value="pabC_Proteo"/>
    <property type="match status" value="1"/>
</dbReference>
<evidence type="ECO:0000256" key="5">
    <source>
        <dbReference type="ARBA" id="ARBA00022909"/>
    </source>
</evidence>
<protein>
    <recommendedName>
        <fullName evidence="8 10">Aminodeoxychorismate lyase</fullName>
        <ecNumber evidence="8 10">4.1.3.38</ecNumber>
    </recommendedName>
</protein>
<dbReference type="GO" id="GO:0030170">
    <property type="term" value="F:pyridoxal phosphate binding"/>
    <property type="evidence" value="ECO:0007669"/>
    <property type="project" value="InterPro"/>
</dbReference>
<dbReference type="InterPro" id="IPR036038">
    <property type="entry name" value="Aminotransferase-like"/>
</dbReference>
<organism evidence="11 12">
    <name type="scientific">Pseudidiomarina halophila</name>
    <dbReference type="NCBI Taxonomy" id="1449799"/>
    <lineage>
        <taxon>Bacteria</taxon>
        <taxon>Pseudomonadati</taxon>
        <taxon>Pseudomonadota</taxon>
        <taxon>Gammaproteobacteria</taxon>
        <taxon>Alteromonadales</taxon>
        <taxon>Idiomarinaceae</taxon>
        <taxon>Pseudidiomarina</taxon>
    </lineage>
</organism>
<gene>
    <name evidence="11" type="primary">pabC</name>
    <name evidence="11" type="ORF">CWI69_03040</name>
</gene>
<dbReference type="Gene3D" id="3.20.10.10">
    <property type="entry name" value="D-amino Acid Aminotransferase, subunit A, domain 2"/>
    <property type="match status" value="1"/>
</dbReference>
<dbReference type="GO" id="GO:0008696">
    <property type="term" value="F:4-amino-4-deoxychorismate lyase activity"/>
    <property type="evidence" value="ECO:0007669"/>
    <property type="project" value="UniProtKB-UniRule"/>
</dbReference>
<evidence type="ECO:0000313" key="11">
    <source>
        <dbReference type="EMBL" id="RUO54406.1"/>
    </source>
</evidence>
<dbReference type="GO" id="GO:0005829">
    <property type="term" value="C:cytosol"/>
    <property type="evidence" value="ECO:0007669"/>
    <property type="project" value="TreeGrafter"/>
</dbReference>
<accession>A0A432Y0D8</accession>
<dbReference type="GO" id="GO:0046656">
    <property type="term" value="P:folic acid biosynthetic process"/>
    <property type="evidence" value="ECO:0007669"/>
    <property type="project" value="UniProtKB-KW"/>
</dbReference>
<evidence type="ECO:0000256" key="9">
    <source>
        <dbReference type="ARBA" id="ARBA00049529"/>
    </source>
</evidence>
<evidence type="ECO:0000256" key="7">
    <source>
        <dbReference type="ARBA" id="ARBA00035633"/>
    </source>
</evidence>
<comment type="cofactor">
    <cofactor evidence="1">
        <name>pyridoxal 5'-phosphate</name>
        <dbReference type="ChEBI" id="CHEBI:597326"/>
    </cofactor>
</comment>
<dbReference type="Pfam" id="PF01063">
    <property type="entry name" value="Aminotran_4"/>
    <property type="match status" value="1"/>
</dbReference>
<comment type="subunit">
    <text evidence="3">Homodimer.</text>
</comment>
<keyword evidence="6 11" id="KW-0456">Lyase</keyword>
<evidence type="ECO:0000256" key="8">
    <source>
        <dbReference type="ARBA" id="ARBA00035676"/>
    </source>
</evidence>
<proteinExistence type="inferred from homology"/>
<evidence type="ECO:0000313" key="12">
    <source>
        <dbReference type="Proteomes" id="UP000287198"/>
    </source>
</evidence>
<dbReference type="PANTHER" id="PTHR42743">
    <property type="entry name" value="AMINO-ACID AMINOTRANSFERASE"/>
    <property type="match status" value="1"/>
</dbReference>
<reference evidence="12" key="1">
    <citation type="journal article" date="2018" name="Front. Microbiol.">
        <title>Genome-Based Analysis Reveals the Taxonomy and Diversity of the Family Idiomarinaceae.</title>
        <authorList>
            <person name="Liu Y."/>
            <person name="Lai Q."/>
            <person name="Shao Z."/>
        </authorList>
    </citation>
    <scope>NUCLEOTIDE SEQUENCE [LARGE SCALE GENOMIC DNA]</scope>
    <source>
        <strain evidence="12">BH195</strain>
    </source>
</reference>
<dbReference type="SUPFAM" id="SSF56752">
    <property type="entry name" value="D-aminoacid aminotransferase-like PLP-dependent enzymes"/>
    <property type="match status" value="1"/>
</dbReference>
<name>A0A432Y0D8_9GAMM</name>
<keyword evidence="4" id="KW-0663">Pyridoxal phosphate</keyword>
<dbReference type="PANTHER" id="PTHR42743:SF2">
    <property type="entry name" value="AMINODEOXYCHORISMATE LYASE"/>
    <property type="match status" value="1"/>
</dbReference>
<dbReference type="Proteomes" id="UP000287198">
    <property type="component" value="Unassembled WGS sequence"/>
</dbReference>
<sequence>MWHNGNELPDQALDRGLQFGDGHFTTLTIENGRIRWWACHWQRLQAASERLHICLPTEAELFSCLTQLTQAHPKRDLVVKIIVTRGPGARGYGFNEQANPHWYITTTALSERTHKPLKVDIAELRLSRSEHLAGLKTLNRLEQVLLSHERQQRELDELIVLDSTEQVVEAISSNLIWRQGDSWYTPSLDYAGVNGVVRTQLLSDQPVNLDVCDTASLAQVLAADQVILTNSVLGLRPVAQIGEHRPTDPTLPKALINWWQASDVSS</sequence>
<comment type="pathway">
    <text evidence="7">Cofactor biosynthesis; tetrahydrofolate biosynthesis; 4-aminobenzoate from chorismate: step 2/2.</text>
</comment>